<evidence type="ECO:0000256" key="13">
    <source>
        <dbReference type="PIRSR" id="PIRSR006621-1"/>
    </source>
</evidence>
<accession>D1AWB1</accession>
<dbReference type="CDD" id="cd02801">
    <property type="entry name" value="DUS_like_FMN"/>
    <property type="match status" value="1"/>
</dbReference>
<dbReference type="InterPro" id="IPR024036">
    <property type="entry name" value="tRNA-dHydroUridine_Synthase_C"/>
</dbReference>
<evidence type="ECO:0000256" key="5">
    <source>
        <dbReference type="ARBA" id="ARBA00022643"/>
    </source>
</evidence>
<keyword evidence="8" id="KW-0694">RNA-binding</keyword>
<dbReference type="InterPro" id="IPR001269">
    <property type="entry name" value="DUS_fam"/>
</dbReference>
<dbReference type="PANTHER" id="PTHR45846">
    <property type="entry name" value="TRNA-DIHYDROURIDINE(47) SYNTHASE [NAD(P)(+)]-LIKE"/>
    <property type="match status" value="1"/>
</dbReference>
<dbReference type="Proteomes" id="UP000002072">
    <property type="component" value="Chromosome"/>
</dbReference>
<dbReference type="GO" id="GO:0050660">
    <property type="term" value="F:flavin adenine dinucleotide binding"/>
    <property type="evidence" value="ECO:0007669"/>
    <property type="project" value="InterPro"/>
</dbReference>
<evidence type="ECO:0000256" key="4">
    <source>
        <dbReference type="ARBA" id="ARBA00022630"/>
    </source>
</evidence>
<keyword evidence="9 12" id="KW-0560">Oxidoreductase</keyword>
<evidence type="ECO:0000256" key="8">
    <source>
        <dbReference type="ARBA" id="ARBA00022884"/>
    </source>
</evidence>
<dbReference type="GO" id="GO:0000049">
    <property type="term" value="F:tRNA binding"/>
    <property type="evidence" value="ECO:0007669"/>
    <property type="project" value="UniProtKB-KW"/>
</dbReference>
<gene>
    <name evidence="16" type="ordered locus">Smon_0091</name>
</gene>
<dbReference type="Gene3D" id="3.20.20.70">
    <property type="entry name" value="Aldolase class I"/>
    <property type="match status" value="1"/>
</dbReference>
<keyword evidence="7" id="KW-0521">NADP</keyword>
<comment type="cofactor">
    <cofactor evidence="1 12 14">
        <name>FMN</name>
        <dbReference type="ChEBI" id="CHEBI:58210"/>
    </cofactor>
</comment>
<name>D1AWB1_STRM9</name>
<evidence type="ECO:0000256" key="1">
    <source>
        <dbReference type="ARBA" id="ARBA00001917"/>
    </source>
</evidence>
<evidence type="ECO:0000256" key="3">
    <source>
        <dbReference type="ARBA" id="ARBA00022555"/>
    </source>
</evidence>
<feature type="binding site" evidence="14">
    <location>
        <position position="129"/>
    </location>
    <ligand>
        <name>FMN</name>
        <dbReference type="ChEBI" id="CHEBI:58210"/>
    </ligand>
</feature>
<keyword evidence="5 12" id="KW-0288">FMN</keyword>
<feature type="active site" description="Proton donor" evidence="13">
    <location>
        <position position="88"/>
    </location>
</feature>
<dbReference type="eggNOG" id="COG0042">
    <property type="taxonomic scope" value="Bacteria"/>
</dbReference>
<reference evidence="16 17" key="1">
    <citation type="journal article" date="2009" name="Stand. Genomic Sci.">
        <title>Complete genome sequence of Streptobacillus moniliformis type strain (9901T).</title>
        <authorList>
            <person name="Nolan M."/>
            <person name="Gronow S."/>
            <person name="Lapidus A."/>
            <person name="Ivanova N."/>
            <person name="Copeland A."/>
            <person name="Lucas S."/>
            <person name="Del Rio T.G."/>
            <person name="Chen F."/>
            <person name="Tice H."/>
            <person name="Pitluck S."/>
            <person name="Cheng J.F."/>
            <person name="Sims D."/>
            <person name="Meincke L."/>
            <person name="Bruce D."/>
            <person name="Goodwin L."/>
            <person name="Brettin T."/>
            <person name="Han C."/>
            <person name="Detter J.C."/>
            <person name="Ovchinikova G."/>
            <person name="Pati A."/>
            <person name="Mavromatis K."/>
            <person name="Mikhailova N."/>
            <person name="Chen A."/>
            <person name="Palaniappan K."/>
            <person name="Land M."/>
            <person name="Hauser L."/>
            <person name="Chang Y.J."/>
            <person name="Jeffries C.D."/>
            <person name="Rohde M."/>
            <person name="Sproer C."/>
            <person name="Goker M."/>
            <person name="Bristow J."/>
            <person name="Eisen J.A."/>
            <person name="Markowitz V."/>
            <person name="Hugenholtz P."/>
            <person name="Kyrpides N.C."/>
            <person name="Klenk H.P."/>
            <person name="Chain P."/>
        </authorList>
    </citation>
    <scope>NUCLEOTIDE SEQUENCE [LARGE SCALE GENOMIC DNA]</scope>
    <source>
        <strain evidence="17">ATCC 14647 / DSM 12112 / NCTC 10651 / 9901</strain>
    </source>
</reference>
<dbReference type="STRING" id="519441.Smon_0091"/>
<dbReference type="KEGG" id="smf:Smon_0091"/>
<feature type="binding site" evidence="14">
    <location>
        <begin position="9"/>
        <end position="11"/>
    </location>
    <ligand>
        <name>FMN</name>
        <dbReference type="ChEBI" id="CHEBI:58210"/>
    </ligand>
</feature>
<dbReference type="InterPro" id="IPR013785">
    <property type="entry name" value="Aldolase_TIM"/>
</dbReference>
<evidence type="ECO:0000256" key="12">
    <source>
        <dbReference type="PIRNR" id="PIRNR006621"/>
    </source>
</evidence>
<dbReference type="Pfam" id="PF01207">
    <property type="entry name" value="Dus"/>
    <property type="match status" value="1"/>
</dbReference>
<dbReference type="RefSeq" id="WP_012858145.1">
    <property type="nucleotide sequence ID" value="NC_013515.1"/>
</dbReference>
<keyword evidence="4 12" id="KW-0285">Flavoprotein</keyword>
<evidence type="ECO:0000256" key="6">
    <source>
        <dbReference type="ARBA" id="ARBA00022694"/>
    </source>
</evidence>
<evidence type="ECO:0000256" key="2">
    <source>
        <dbReference type="ARBA" id="ARBA00002790"/>
    </source>
</evidence>
<dbReference type="GO" id="GO:0017150">
    <property type="term" value="F:tRNA dihydrouridine synthase activity"/>
    <property type="evidence" value="ECO:0007669"/>
    <property type="project" value="InterPro"/>
</dbReference>
<comment type="catalytic activity">
    <reaction evidence="11">
        <text>a 5,6-dihydrouridine in tRNA + NAD(+) = a uridine in tRNA + NADH + H(+)</text>
        <dbReference type="Rhea" id="RHEA:54452"/>
        <dbReference type="Rhea" id="RHEA-COMP:13339"/>
        <dbReference type="Rhea" id="RHEA-COMP:13887"/>
        <dbReference type="ChEBI" id="CHEBI:15378"/>
        <dbReference type="ChEBI" id="CHEBI:57540"/>
        <dbReference type="ChEBI" id="CHEBI:57945"/>
        <dbReference type="ChEBI" id="CHEBI:65315"/>
        <dbReference type="ChEBI" id="CHEBI:74443"/>
    </reaction>
</comment>
<comment type="similarity">
    <text evidence="12">Belongs to the dus family.</text>
</comment>
<keyword evidence="3" id="KW-0820">tRNA-binding</keyword>
<dbReference type="InterPro" id="IPR018517">
    <property type="entry name" value="tRNA_hU_synthase_CS"/>
</dbReference>
<dbReference type="EMBL" id="CP001779">
    <property type="protein sequence ID" value="ACZ00587.1"/>
    <property type="molecule type" value="Genomic_DNA"/>
</dbReference>
<feature type="domain" description="DUS-like FMN-binding" evidence="15">
    <location>
        <begin position="8"/>
        <end position="301"/>
    </location>
</feature>
<sequence length="305" mass="35415">MKLKIYTAPMAGVTDYTFRKIIEDFKPDFTFTEMVSVDKLLYKEVPKILKLRENNIVQIFGKDIYLMQKAAKYIESMGVKEINLNCGCPMKKIVNSGHGSALIKDPRKIEEILTALREVLDPKTALSLKIRVGYDKPENYLEIAKIAEKLKCSNIIIHGRTREQKYSGEADWKYIKEVKDNVNIKVIGNGDIFDAKNAIEKIRETNVDGIMLARGILGNPWLISQIKELFEFGEIKTIVRDIDRINMAIRHVKEYAIDNENVFFPDIRKYIIWYIENIKGIDETKNLINQSFEYDEIIELLEKIR</sequence>
<dbReference type="PROSITE" id="PS01136">
    <property type="entry name" value="UPF0034"/>
    <property type="match status" value="1"/>
</dbReference>
<comment type="catalytic activity">
    <reaction evidence="10">
        <text>a 5,6-dihydrouridine in tRNA + NADP(+) = a uridine in tRNA + NADPH + H(+)</text>
        <dbReference type="Rhea" id="RHEA:23624"/>
        <dbReference type="Rhea" id="RHEA-COMP:13339"/>
        <dbReference type="Rhea" id="RHEA-COMP:13887"/>
        <dbReference type="ChEBI" id="CHEBI:15378"/>
        <dbReference type="ChEBI" id="CHEBI:57783"/>
        <dbReference type="ChEBI" id="CHEBI:58349"/>
        <dbReference type="ChEBI" id="CHEBI:65315"/>
        <dbReference type="ChEBI" id="CHEBI:74443"/>
    </reaction>
</comment>
<dbReference type="EC" id="1.3.1.-" evidence="12"/>
<organism evidence="16 17">
    <name type="scientific">Streptobacillus moniliformis (strain ATCC 14647 / DSM 12112 / NCTC 10651 / 9901)</name>
    <dbReference type="NCBI Taxonomy" id="519441"/>
    <lineage>
        <taxon>Bacteria</taxon>
        <taxon>Fusobacteriati</taxon>
        <taxon>Fusobacteriota</taxon>
        <taxon>Fusobacteriia</taxon>
        <taxon>Fusobacteriales</taxon>
        <taxon>Leptotrichiaceae</taxon>
        <taxon>Streptobacillus</taxon>
    </lineage>
</organism>
<dbReference type="InterPro" id="IPR035587">
    <property type="entry name" value="DUS-like_FMN-bd"/>
</dbReference>
<evidence type="ECO:0000256" key="10">
    <source>
        <dbReference type="ARBA" id="ARBA00048205"/>
    </source>
</evidence>
<evidence type="ECO:0000256" key="11">
    <source>
        <dbReference type="ARBA" id="ARBA00048802"/>
    </source>
</evidence>
<dbReference type="PANTHER" id="PTHR45846:SF1">
    <property type="entry name" value="TRNA-DIHYDROURIDINE(47) SYNTHASE [NAD(P)(+)]-LIKE"/>
    <property type="match status" value="1"/>
</dbReference>
<evidence type="ECO:0000256" key="7">
    <source>
        <dbReference type="ARBA" id="ARBA00022857"/>
    </source>
</evidence>
<evidence type="ECO:0000256" key="14">
    <source>
        <dbReference type="PIRSR" id="PIRSR006621-2"/>
    </source>
</evidence>
<proteinExistence type="inferred from homology"/>
<dbReference type="Gene3D" id="1.10.1200.80">
    <property type="entry name" value="Putative flavin oxidoreducatase, domain 2"/>
    <property type="match status" value="1"/>
</dbReference>
<dbReference type="PIRSF" id="PIRSF006621">
    <property type="entry name" value="Dus"/>
    <property type="match status" value="1"/>
</dbReference>
<feature type="binding site" evidence="14">
    <location>
        <position position="58"/>
    </location>
    <ligand>
        <name>FMN</name>
        <dbReference type="ChEBI" id="CHEBI:58210"/>
    </ligand>
</feature>
<keyword evidence="17" id="KW-1185">Reference proteome</keyword>
<evidence type="ECO:0000313" key="17">
    <source>
        <dbReference type="Proteomes" id="UP000002072"/>
    </source>
</evidence>
<evidence type="ECO:0000259" key="15">
    <source>
        <dbReference type="Pfam" id="PF01207"/>
    </source>
</evidence>
<dbReference type="AlphaFoldDB" id="D1AWB1"/>
<dbReference type="OrthoDB" id="9764501at2"/>
<evidence type="ECO:0000256" key="9">
    <source>
        <dbReference type="ARBA" id="ARBA00023002"/>
    </source>
</evidence>
<dbReference type="SUPFAM" id="SSF51395">
    <property type="entry name" value="FMN-linked oxidoreductases"/>
    <property type="match status" value="1"/>
</dbReference>
<dbReference type="HOGENOM" id="CLU_013299_0_3_0"/>
<comment type="function">
    <text evidence="2 12">Catalyzes the synthesis of 5,6-dihydrouridine (D), a modified base found in the D-loop of most tRNAs, via the reduction of the C5-C6 double bond in target uridines.</text>
</comment>
<feature type="binding site" evidence="14">
    <location>
        <position position="158"/>
    </location>
    <ligand>
        <name>FMN</name>
        <dbReference type="ChEBI" id="CHEBI:58210"/>
    </ligand>
</feature>
<keyword evidence="14" id="KW-0547">Nucleotide-binding</keyword>
<protein>
    <recommendedName>
        <fullName evidence="12">tRNA-dihydrouridine synthase</fullName>
        <ecNumber evidence="12">1.3.1.-</ecNumber>
    </recommendedName>
</protein>
<feature type="binding site" evidence="14">
    <location>
        <begin position="213"/>
        <end position="214"/>
    </location>
    <ligand>
        <name>FMN</name>
        <dbReference type="ChEBI" id="CHEBI:58210"/>
    </ligand>
</feature>
<keyword evidence="6 12" id="KW-0819">tRNA processing</keyword>
<evidence type="ECO:0000313" key="16">
    <source>
        <dbReference type="EMBL" id="ACZ00587.1"/>
    </source>
</evidence>
<dbReference type="GeneID" id="29673469"/>